<proteinExistence type="predicted"/>
<dbReference type="Proteomes" id="UP001527925">
    <property type="component" value="Unassembled WGS sequence"/>
</dbReference>
<evidence type="ECO:0000256" key="1">
    <source>
        <dbReference type="SAM" id="MobiDB-lite"/>
    </source>
</evidence>
<feature type="region of interest" description="Disordered" evidence="1">
    <location>
        <begin position="27"/>
        <end position="100"/>
    </location>
</feature>
<keyword evidence="2" id="KW-0732">Signal</keyword>
<organism evidence="3 4">
    <name type="scientific">Polyrhizophydium stewartii</name>
    <dbReference type="NCBI Taxonomy" id="2732419"/>
    <lineage>
        <taxon>Eukaryota</taxon>
        <taxon>Fungi</taxon>
        <taxon>Fungi incertae sedis</taxon>
        <taxon>Chytridiomycota</taxon>
        <taxon>Chytridiomycota incertae sedis</taxon>
        <taxon>Chytridiomycetes</taxon>
        <taxon>Rhizophydiales</taxon>
        <taxon>Rhizophydiales incertae sedis</taxon>
        <taxon>Polyrhizophydium</taxon>
    </lineage>
</organism>
<sequence length="286" mass="31754">MKFEVSMILVAAAFAGFSAVGAAPAPESSSVELASETATPTTTTVVETHKTHKTKSHKPHKTKSHKPHKTKSHRPHKTKSHKPHKTKSHKPRKTKTPTPAPSVAVAAGILEANNTPNNQPNQTTIETSLRLPKGLNRKSVLHGQGHQIYTCTRANNRYQWVLTNVEAKLKSVVGKKPRHVADHKFVSGLPTFIHNDARTPQDVSRISGKVNATVTTFSGLNNLPWALLKVTNNTFAKPTDYFANTRYVIRAFTDRGLPNPRKKCEKASHVGNVYPSFYRAEYWFYV</sequence>
<keyword evidence="4" id="KW-1185">Reference proteome</keyword>
<dbReference type="PANTHER" id="PTHR35567">
    <property type="entry name" value="MALATE DEHYDROGENASE (AFU_ORTHOLOGUE AFUA_2G13800)"/>
    <property type="match status" value="1"/>
</dbReference>
<reference evidence="3 4" key="1">
    <citation type="submission" date="2023-09" db="EMBL/GenBank/DDBJ databases">
        <title>Pangenome analysis of Batrachochytrium dendrobatidis and related Chytrids.</title>
        <authorList>
            <person name="Yacoub M.N."/>
            <person name="Stajich J.E."/>
            <person name="James T.Y."/>
        </authorList>
    </citation>
    <scope>NUCLEOTIDE SEQUENCE [LARGE SCALE GENOMIC DNA]</scope>
    <source>
        <strain evidence="3 4">JEL0888</strain>
    </source>
</reference>
<accession>A0ABR4N624</accession>
<feature type="chain" id="PRO_5046147473" evidence="2">
    <location>
        <begin position="23"/>
        <end position="286"/>
    </location>
</feature>
<dbReference type="EMBL" id="JADGIZ020000028">
    <property type="protein sequence ID" value="KAL2915003.1"/>
    <property type="molecule type" value="Genomic_DNA"/>
</dbReference>
<evidence type="ECO:0000313" key="3">
    <source>
        <dbReference type="EMBL" id="KAL2915003.1"/>
    </source>
</evidence>
<feature type="signal peptide" evidence="2">
    <location>
        <begin position="1"/>
        <end position="22"/>
    </location>
</feature>
<dbReference type="PANTHER" id="PTHR35567:SF1">
    <property type="entry name" value="CONSERVED FUNGAL PROTEIN (AFU_ORTHOLOGUE AFUA_1G14230)"/>
    <property type="match status" value="1"/>
</dbReference>
<protein>
    <submittedName>
        <fullName evidence="3">Uncharacterized protein</fullName>
    </submittedName>
</protein>
<gene>
    <name evidence="3" type="ORF">HK105_205547</name>
</gene>
<feature type="compositionally biased region" description="Basic residues" evidence="1">
    <location>
        <begin position="50"/>
        <end position="95"/>
    </location>
</feature>
<evidence type="ECO:0000256" key="2">
    <source>
        <dbReference type="SAM" id="SignalP"/>
    </source>
</evidence>
<dbReference type="Pfam" id="PF11937">
    <property type="entry name" value="DUF3455"/>
    <property type="match status" value="1"/>
</dbReference>
<comment type="caution">
    <text evidence="3">The sequence shown here is derived from an EMBL/GenBank/DDBJ whole genome shotgun (WGS) entry which is preliminary data.</text>
</comment>
<evidence type="ECO:0000313" key="4">
    <source>
        <dbReference type="Proteomes" id="UP001527925"/>
    </source>
</evidence>
<feature type="compositionally biased region" description="Low complexity" evidence="1">
    <location>
        <begin position="35"/>
        <end position="46"/>
    </location>
</feature>
<name>A0ABR4N624_9FUNG</name>
<dbReference type="InterPro" id="IPR021851">
    <property type="entry name" value="DUF3455"/>
</dbReference>